<name>A0ABY1CG61_9FIRM</name>
<dbReference type="InterPro" id="IPR005667">
    <property type="entry name" value="Sulph_transpt2"/>
</dbReference>
<protein>
    <submittedName>
        <fullName evidence="11">Sulfate transport system permease protein</fullName>
    </submittedName>
</protein>
<organism evidence="11 12">
    <name type="scientific">Lacrimispora sphenoides JCM 1415</name>
    <dbReference type="NCBI Taxonomy" id="1297793"/>
    <lineage>
        <taxon>Bacteria</taxon>
        <taxon>Bacillati</taxon>
        <taxon>Bacillota</taxon>
        <taxon>Clostridia</taxon>
        <taxon>Lachnospirales</taxon>
        <taxon>Lachnospiraceae</taxon>
        <taxon>Lacrimispora</taxon>
    </lineage>
</organism>
<dbReference type="InterPro" id="IPR011866">
    <property type="entry name" value="CysW_permease"/>
</dbReference>
<evidence type="ECO:0000256" key="1">
    <source>
        <dbReference type="ARBA" id="ARBA00004141"/>
    </source>
</evidence>
<evidence type="ECO:0000256" key="2">
    <source>
        <dbReference type="ARBA" id="ARBA00011779"/>
    </source>
</evidence>
<evidence type="ECO:0000256" key="7">
    <source>
        <dbReference type="ARBA" id="ARBA00023136"/>
    </source>
</evidence>
<feature type="transmembrane region" description="Helical" evidence="9">
    <location>
        <begin position="190"/>
        <end position="216"/>
    </location>
</feature>
<dbReference type="PROSITE" id="PS50928">
    <property type="entry name" value="ABC_TM1"/>
    <property type="match status" value="1"/>
</dbReference>
<dbReference type="PANTHER" id="PTHR30406">
    <property type="entry name" value="SULFATE TRANSPORT SYSTEM PERMEASE PROTEIN"/>
    <property type="match status" value="1"/>
</dbReference>
<evidence type="ECO:0000256" key="3">
    <source>
        <dbReference type="ARBA" id="ARBA00022448"/>
    </source>
</evidence>
<comment type="subunit">
    <text evidence="2">The complex is composed of two ATP-binding proteins (CysA), two transmembrane proteins (CysT and CysW) and a solute-binding protein (CysP).</text>
</comment>
<dbReference type="NCBIfam" id="TIGR02140">
    <property type="entry name" value="permease_CysW"/>
    <property type="match status" value="1"/>
</dbReference>
<evidence type="ECO:0000256" key="9">
    <source>
        <dbReference type="SAM" id="Phobius"/>
    </source>
</evidence>
<dbReference type="NCBIfam" id="TIGR00969">
    <property type="entry name" value="3a0106s02"/>
    <property type="match status" value="1"/>
</dbReference>
<evidence type="ECO:0000256" key="6">
    <source>
        <dbReference type="ARBA" id="ARBA00023032"/>
    </source>
</evidence>
<comment type="function">
    <text evidence="8">Part of the ABC transporter complex CysAWTP (TC 3.A.1.6.1) involved in sulfate/thiosulfate import. Probably responsible for the translocation of the substrate across the membrane.</text>
</comment>
<evidence type="ECO:0000313" key="12">
    <source>
        <dbReference type="Proteomes" id="UP000198970"/>
    </source>
</evidence>
<dbReference type="RefSeq" id="WP_100043335.1">
    <property type="nucleotide sequence ID" value="NZ_LT630003.1"/>
</dbReference>
<sequence length="269" mass="29755">MKENIIKWLLILIGAAFLGIMLVLPLAAVLVYSLRQGFEVFFLAVTDDYTVKALKLTLFTTVISVAVNTLFGVFAAWGISKFQFRGKQALTTLIDIPFSISPIIAGLVFILVFGRIGWAYPLLEAWDIKIVFAVPGIVLATIFVTFPFVARELIPLMQAQGSDEEEAAALMGAKGLRIFRKVTFPHIKWGLLYGIILCTARALGEFGAVSVVSGHLRGKTNTLPLHVEILFNEFKLTAAFAVSSILVLIAVLILILRNIVEYRVKREER</sequence>
<reference evidence="11 12" key="1">
    <citation type="submission" date="2016-10" db="EMBL/GenBank/DDBJ databases">
        <authorList>
            <person name="Varghese N."/>
            <person name="Submissions S."/>
        </authorList>
    </citation>
    <scope>NUCLEOTIDE SEQUENCE [LARGE SCALE GENOMIC DNA]</scope>
    <source>
        <strain evidence="11 12">ATCC 19403</strain>
    </source>
</reference>
<dbReference type="InterPro" id="IPR000515">
    <property type="entry name" value="MetI-like"/>
</dbReference>
<dbReference type="InterPro" id="IPR035906">
    <property type="entry name" value="MetI-like_sf"/>
</dbReference>
<evidence type="ECO:0000256" key="4">
    <source>
        <dbReference type="ARBA" id="ARBA00022692"/>
    </source>
</evidence>
<dbReference type="PANTHER" id="PTHR30406:SF1">
    <property type="entry name" value="SULFATE TRANSPORT SYSTEM PERMEASE PROTEIN CYSW"/>
    <property type="match status" value="1"/>
</dbReference>
<feature type="domain" description="ABC transmembrane type-1" evidence="10">
    <location>
        <begin position="54"/>
        <end position="257"/>
    </location>
</feature>
<gene>
    <name evidence="11" type="ORF">SAMN02745906_4076</name>
</gene>
<feature type="transmembrane region" description="Helical" evidence="9">
    <location>
        <begin position="9"/>
        <end position="34"/>
    </location>
</feature>
<keyword evidence="3" id="KW-0813">Transport</keyword>
<proteinExistence type="predicted"/>
<evidence type="ECO:0000259" key="10">
    <source>
        <dbReference type="PROSITE" id="PS50928"/>
    </source>
</evidence>
<keyword evidence="4 9" id="KW-0812">Transmembrane</keyword>
<evidence type="ECO:0000256" key="5">
    <source>
        <dbReference type="ARBA" id="ARBA00022989"/>
    </source>
</evidence>
<feature type="transmembrane region" description="Helical" evidence="9">
    <location>
        <begin position="98"/>
        <end position="118"/>
    </location>
</feature>
<dbReference type="Pfam" id="PF00528">
    <property type="entry name" value="BPD_transp_1"/>
    <property type="match status" value="1"/>
</dbReference>
<accession>A0ABY1CG61</accession>
<feature type="transmembrane region" description="Helical" evidence="9">
    <location>
        <begin position="54"/>
        <end position="77"/>
    </location>
</feature>
<keyword evidence="12" id="KW-1185">Reference proteome</keyword>
<dbReference type="CDD" id="cd06261">
    <property type="entry name" value="TM_PBP2"/>
    <property type="match status" value="1"/>
</dbReference>
<keyword evidence="5 9" id="KW-1133">Transmembrane helix</keyword>
<dbReference type="SUPFAM" id="SSF161098">
    <property type="entry name" value="MetI-like"/>
    <property type="match status" value="1"/>
</dbReference>
<keyword evidence="7 9" id="KW-0472">Membrane</keyword>
<feature type="transmembrane region" description="Helical" evidence="9">
    <location>
        <begin position="236"/>
        <end position="256"/>
    </location>
</feature>
<dbReference type="Proteomes" id="UP000198970">
    <property type="component" value="Chromosome I"/>
</dbReference>
<evidence type="ECO:0000313" key="11">
    <source>
        <dbReference type="EMBL" id="SEU02380.1"/>
    </source>
</evidence>
<keyword evidence="6" id="KW-0764">Sulfate transport</keyword>
<dbReference type="Gene3D" id="1.10.3720.10">
    <property type="entry name" value="MetI-like"/>
    <property type="match status" value="1"/>
</dbReference>
<evidence type="ECO:0000256" key="8">
    <source>
        <dbReference type="ARBA" id="ARBA00025323"/>
    </source>
</evidence>
<comment type="subcellular location">
    <subcellularLocation>
        <location evidence="1">Membrane</location>
        <topology evidence="1">Multi-pass membrane protein</topology>
    </subcellularLocation>
</comment>
<dbReference type="EMBL" id="LT630003">
    <property type="protein sequence ID" value="SEU02380.1"/>
    <property type="molecule type" value="Genomic_DNA"/>
</dbReference>
<feature type="transmembrane region" description="Helical" evidence="9">
    <location>
        <begin position="130"/>
        <end position="150"/>
    </location>
</feature>